<protein>
    <submittedName>
        <fullName evidence="3">Uncharacterized protein</fullName>
    </submittedName>
</protein>
<evidence type="ECO:0000256" key="2">
    <source>
        <dbReference type="SAM" id="MobiDB-lite"/>
    </source>
</evidence>
<dbReference type="EMBL" id="JAINUF010000012">
    <property type="protein sequence ID" value="KAJ8346208.1"/>
    <property type="molecule type" value="Genomic_DNA"/>
</dbReference>
<dbReference type="InterPro" id="IPR005026">
    <property type="entry name" value="SAPAP"/>
</dbReference>
<reference evidence="3" key="1">
    <citation type="journal article" date="2023" name="Science">
        <title>Genome structures resolve the early diversification of teleost fishes.</title>
        <authorList>
            <person name="Parey E."/>
            <person name="Louis A."/>
            <person name="Montfort J."/>
            <person name="Bouchez O."/>
            <person name="Roques C."/>
            <person name="Iampietro C."/>
            <person name="Lluch J."/>
            <person name="Castinel A."/>
            <person name="Donnadieu C."/>
            <person name="Desvignes T."/>
            <person name="Floi Bucao C."/>
            <person name="Jouanno E."/>
            <person name="Wen M."/>
            <person name="Mejri S."/>
            <person name="Dirks R."/>
            <person name="Jansen H."/>
            <person name="Henkel C."/>
            <person name="Chen W.J."/>
            <person name="Zahm M."/>
            <person name="Cabau C."/>
            <person name="Klopp C."/>
            <person name="Thompson A.W."/>
            <person name="Robinson-Rechavi M."/>
            <person name="Braasch I."/>
            <person name="Lecointre G."/>
            <person name="Bobe J."/>
            <person name="Postlethwait J.H."/>
            <person name="Berthelot C."/>
            <person name="Roest Crollius H."/>
            <person name="Guiguen Y."/>
        </authorList>
    </citation>
    <scope>NUCLEOTIDE SEQUENCE</scope>
    <source>
        <strain evidence="3">WJC10195</strain>
    </source>
</reference>
<dbReference type="Proteomes" id="UP001152622">
    <property type="component" value="Chromosome 12"/>
</dbReference>
<feature type="region of interest" description="Disordered" evidence="2">
    <location>
        <begin position="281"/>
        <end position="310"/>
    </location>
</feature>
<accession>A0A9Q1EWA3</accession>
<evidence type="ECO:0000313" key="4">
    <source>
        <dbReference type="Proteomes" id="UP001152622"/>
    </source>
</evidence>
<organism evidence="3 4">
    <name type="scientific">Synaphobranchus kaupii</name>
    <name type="common">Kaup's arrowtooth eel</name>
    <dbReference type="NCBI Taxonomy" id="118154"/>
    <lineage>
        <taxon>Eukaryota</taxon>
        <taxon>Metazoa</taxon>
        <taxon>Chordata</taxon>
        <taxon>Craniata</taxon>
        <taxon>Vertebrata</taxon>
        <taxon>Euteleostomi</taxon>
        <taxon>Actinopterygii</taxon>
        <taxon>Neopterygii</taxon>
        <taxon>Teleostei</taxon>
        <taxon>Anguilliformes</taxon>
        <taxon>Synaphobranchidae</taxon>
        <taxon>Synaphobranchus</taxon>
    </lineage>
</organism>
<dbReference type="GO" id="GO:0060090">
    <property type="term" value="F:molecular adaptor activity"/>
    <property type="evidence" value="ECO:0007669"/>
    <property type="project" value="TreeGrafter"/>
</dbReference>
<dbReference type="AlphaFoldDB" id="A0A9Q1EWA3"/>
<feature type="compositionally biased region" description="Low complexity" evidence="2">
    <location>
        <begin position="285"/>
        <end position="294"/>
    </location>
</feature>
<keyword evidence="4" id="KW-1185">Reference proteome</keyword>
<proteinExistence type="inferred from homology"/>
<dbReference type="PANTHER" id="PTHR12353">
    <property type="entry name" value="DISKS LARGE-ASSOCIATED PROTEIN DAP SAP90/PSD-95-ASSOCIATED PROTEIN"/>
    <property type="match status" value="1"/>
</dbReference>
<sequence>MKRGSWSTLTLSQARQVCQRGLATLDKSLLKSKSCHQDLTYHYLQVGGRVPLGDWNSTLGPSRGSNEIPCRRMRSGSYVKAMGDLEDSEDSEGSPNPSPKATARRQSYLKATQHSLSEQLPPRNCWDFSLLQEDLGPLWSPLESVASLHRLGRSVAVPGQRQEGALQLAVEGPRCLPSLSELSTNRSLDNLDSLDCIDGPVGSSFQPWDEMDFSQGFGTLGRTSLAGQVPELEAYGESAYREAISRLPPMPLLPPPEPLDLPLATCFRSRSQSYLRAIQAGCSQDSDTASADSDTPPPHHHRTHIQLQQQ</sequence>
<evidence type="ECO:0000256" key="1">
    <source>
        <dbReference type="ARBA" id="ARBA00008839"/>
    </source>
</evidence>
<feature type="region of interest" description="Disordered" evidence="2">
    <location>
        <begin position="84"/>
        <end position="116"/>
    </location>
</feature>
<evidence type="ECO:0000313" key="3">
    <source>
        <dbReference type="EMBL" id="KAJ8346208.1"/>
    </source>
</evidence>
<dbReference type="PANTHER" id="PTHR12353:SF19">
    <property type="entry name" value="DISKS LARGE-ASSOCIATED PROTEIN 4"/>
    <property type="match status" value="1"/>
</dbReference>
<dbReference type="GO" id="GO:0023052">
    <property type="term" value="P:signaling"/>
    <property type="evidence" value="ECO:0007669"/>
    <property type="project" value="InterPro"/>
</dbReference>
<gene>
    <name evidence="3" type="ORF">SKAU_G00304010</name>
</gene>
<dbReference type="GO" id="GO:0099572">
    <property type="term" value="C:postsynaptic specialization"/>
    <property type="evidence" value="ECO:0007669"/>
    <property type="project" value="TreeGrafter"/>
</dbReference>
<dbReference type="OrthoDB" id="10036956at2759"/>
<name>A0A9Q1EWA3_SYNKA</name>
<comment type="similarity">
    <text evidence="1">Belongs to the SAPAP family.</text>
</comment>
<dbReference type="GO" id="GO:0098978">
    <property type="term" value="C:glutamatergic synapse"/>
    <property type="evidence" value="ECO:0007669"/>
    <property type="project" value="TreeGrafter"/>
</dbReference>
<comment type="caution">
    <text evidence="3">The sequence shown here is derived from an EMBL/GenBank/DDBJ whole genome shotgun (WGS) entry which is preliminary data.</text>
</comment>